<keyword evidence="5" id="KW-1185">Reference proteome</keyword>
<dbReference type="InterPro" id="IPR003597">
    <property type="entry name" value="Ig_C1-set"/>
</dbReference>
<feature type="transmembrane region" description="Helical" evidence="2">
    <location>
        <begin position="358"/>
        <end position="382"/>
    </location>
</feature>
<dbReference type="SUPFAM" id="SSF48726">
    <property type="entry name" value="Immunoglobulin"/>
    <property type="match status" value="3"/>
</dbReference>
<name>A0ABD0X5S4_UMBPY</name>
<dbReference type="Pfam" id="PF07654">
    <property type="entry name" value="C1-set"/>
    <property type="match status" value="2"/>
</dbReference>
<dbReference type="Gene3D" id="2.60.40.10">
    <property type="entry name" value="Immunoglobulins"/>
    <property type="match status" value="3"/>
</dbReference>
<protein>
    <recommendedName>
        <fullName evidence="3">Ig-like domain-containing protein</fullName>
    </recommendedName>
</protein>
<feature type="domain" description="Ig-like" evidence="3">
    <location>
        <begin position="138"/>
        <end position="229"/>
    </location>
</feature>
<keyword evidence="2" id="KW-0812">Transmembrane</keyword>
<dbReference type="SMART" id="SM00407">
    <property type="entry name" value="IGc1"/>
    <property type="match status" value="1"/>
</dbReference>
<keyword evidence="1" id="KW-0393">Immunoglobulin domain</keyword>
<organism evidence="4 5">
    <name type="scientific">Umbra pygmaea</name>
    <name type="common">Eastern mudminnow</name>
    <dbReference type="NCBI Taxonomy" id="75934"/>
    <lineage>
        <taxon>Eukaryota</taxon>
        <taxon>Metazoa</taxon>
        <taxon>Chordata</taxon>
        <taxon>Craniata</taxon>
        <taxon>Vertebrata</taxon>
        <taxon>Euteleostomi</taxon>
        <taxon>Actinopterygii</taxon>
        <taxon>Neopterygii</taxon>
        <taxon>Teleostei</taxon>
        <taxon>Protacanthopterygii</taxon>
        <taxon>Esociformes</taxon>
        <taxon>Umbridae</taxon>
        <taxon>Umbra</taxon>
    </lineage>
</organism>
<gene>
    <name evidence="4" type="ORF">UPYG_G00104400</name>
</gene>
<feature type="domain" description="Ig-like" evidence="3">
    <location>
        <begin position="28"/>
        <end position="120"/>
    </location>
</feature>
<dbReference type="PANTHER" id="PTHR23411">
    <property type="entry name" value="TAPASIN"/>
    <property type="match status" value="1"/>
</dbReference>
<dbReference type="Proteomes" id="UP001557470">
    <property type="component" value="Unassembled WGS sequence"/>
</dbReference>
<dbReference type="FunFam" id="2.60.40.10:FF:002350">
    <property type="entry name" value="Immunoglobulin heavy variable 1-4"/>
    <property type="match status" value="1"/>
</dbReference>
<evidence type="ECO:0000259" key="3">
    <source>
        <dbReference type="PROSITE" id="PS50835"/>
    </source>
</evidence>
<dbReference type="PROSITE" id="PS50835">
    <property type="entry name" value="IG_LIKE"/>
    <property type="match status" value="3"/>
</dbReference>
<evidence type="ECO:0000256" key="2">
    <source>
        <dbReference type="SAM" id="Phobius"/>
    </source>
</evidence>
<accession>A0ABD0X5S4</accession>
<comment type="caution">
    <text evidence="4">The sequence shown here is derived from an EMBL/GenBank/DDBJ whole genome shotgun (WGS) entry which is preliminary data.</text>
</comment>
<keyword evidence="2" id="KW-0472">Membrane</keyword>
<reference evidence="4 5" key="1">
    <citation type="submission" date="2024-06" db="EMBL/GenBank/DDBJ databases">
        <authorList>
            <person name="Pan Q."/>
            <person name="Wen M."/>
            <person name="Jouanno E."/>
            <person name="Zahm M."/>
            <person name="Klopp C."/>
            <person name="Cabau C."/>
            <person name="Louis A."/>
            <person name="Berthelot C."/>
            <person name="Parey E."/>
            <person name="Roest Crollius H."/>
            <person name="Montfort J."/>
            <person name="Robinson-Rechavi M."/>
            <person name="Bouchez O."/>
            <person name="Lampietro C."/>
            <person name="Lopez Roques C."/>
            <person name="Donnadieu C."/>
            <person name="Postlethwait J."/>
            <person name="Bobe J."/>
            <person name="Verreycken H."/>
            <person name="Guiguen Y."/>
        </authorList>
    </citation>
    <scope>NUCLEOTIDE SEQUENCE [LARGE SCALE GENOMIC DNA]</scope>
    <source>
        <strain evidence="4">Up_M1</strain>
        <tissue evidence="4">Testis</tissue>
    </source>
</reference>
<dbReference type="InterPro" id="IPR036179">
    <property type="entry name" value="Ig-like_dom_sf"/>
</dbReference>
<dbReference type="InterPro" id="IPR050380">
    <property type="entry name" value="Immune_Resp_Modulators"/>
</dbReference>
<keyword evidence="2" id="KW-1133">Transmembrane helix</keyword>
<dbReference type="InterPro" id="IPR013783">
    <property type="entry name" value="Ig-like_fold"/>
</dbReference>
<evidence type="ECO:0000313" key="5">
    <source>
        <dbReference type="Proteomes" id="UP001557470"/>
    </source>
</evidence>
<dbReference type="EMBL" id="JAGEUA010000003">
    <property type="protein sequence ID" value="KAL0993182.1"/>
    <property type="molecule type" value="Genomic_DNA"/>
</dbReference>
<evidence type="ECO:0000313" key="4">
    <source>
        <dbReference type="EMBL" id="KAL0993182.1"/>
    </source>
</evidence>
<evidence type="ECO:0000256" key="1">
    <source>
        <dbReference type="ARBA" id="ARBA00023319"/>
    </source>
</evidence>
<dbReference type="InterPro" id="IPR007110">
    <property type="entry name" value="Ig-like_dom"/>
</dbReference>
<dbReference type="AlphaFoldDB" id="A0ABD0X5S4"/>
<proteinExistence type="predicted"/>
<sequence>METLYSDAFDYWGKGTQVTVSNASPTAPSLFPLMNCGTATNGNNSIGCLATGFTPSSLSFIWTDDSGTVLTDYVQYPSVQMGQAFSGVSQLRVNKADWEKAKSFTCAVKHPAGDRTQDIFKPVLLNPAGSLTVTLKPPSVKTLIVKNQAVLECLVTATDQNIVSKAMITWKVDEKAWTEKITPSNGLNNSKGSTLTMSEVDYKKHNTFQCFAQSGTISSKSQAYWTNITVPKVSVHILPDEDTNEGDMTLVCLVVSSCECDVYISWKETKGSMSSYKEGITNQPQKTPDGKNLFTSFFNITKSKWDSEMMYHCAVAVADGKAPREHAWSEALEDLQNDPGFYLNCTGNIDENDELSSLWSTTSSFIILFLLSLTYSAVISLVKVKQ</sequence>
<feature type="domain" description="Ig-like" evidence="3">
    <location>
        <begin position="231"/>
        <end position="329"/>
    </location>
</feature>